<comment type="caution">
    <text evidence="2">The sequence shown here is derived from an EMBL/GenBank/DDBJ whole genome shotgun (WGS) entry which is preliminary data.</text>
</comment>
<keyword evidence="1" id="KW-0732">Signal</keyword>
<dbReference type="RefSeq" id="WP_179491428.1">
    <property type="nucleotide sequence ID" value="NZ_JACCCW010000002.1"/>
</dbReference>
<protein>
    <recommendedName>
        <fullName evidence="4">Lipoprotein</fullName>
    </recommendedName>
</protein>
<keyword evidence="3" id="KW-1185">Reference proteome</keyword>
<dbReference type="Proteomes" id="UP000589520">
    <property type="component" value="Unassembled WGS sequence"/>
</dbReference>
<sequence length="440" mass="46454">MKKVVVASLLAVASIAPATQMLFAAPLGNPFVMQAAAPAGGGIQMSPAEYKAYNDAISQTTPQTKAPALEAYLTAYPQSAVKTDTLQQLMLAYSAFDPTKTVDAADRLLAVDPNNLRALTFEVYFRKQLSDQITDPTAKQAALDKAADFGTKGLAATKPAEMSDADFTAVKTAGTPLFYSAIGAAALNKKDAATAITNYKAELAAVPVDQTTKPGQILQDTYYLGSAYLQSTPPDLLNCAFYVARFVAFAPEPYKTQMAPTAQYCYKKFHGSADGYDTLAAAAQANVNPPATLNVTPAPKASDIAHQTVTSTSDLAALALSDKEFIIQNGTAEDAQKVFDAIKGKEVSVPDATVVAVTESQVQVAVSDDAVQATPKVADFTFNLKEPLKTLPAVGDKVTLTGTYDSFTQSPLMITMANSEIVPKKAPVKKAAPVHHRATH</sequence>
<accession>A0A7Y9TH51</accession>
<dbReference type="EMBL" id="JACCCW010000002">
    <property type="protein sequence ID" value="NYF80199.1"/>
    <property type="molecule type" value="Genomic_DNA"/>
</dbReference>
<evidence type="ECO:0008006" key="4">
    <source>
        <dbReference type="Google" id="ProtNLM"/>
    </source>
</evidence>
<evidence type="ECO:0000313" key="3">
    <source>
        <dbReference type="Proteomes" id="UP000589520"/>
    </source>
</evidence>
<reference evidence="2 3" key="1">
    <citation type="submission" date="2020-07" db="EMBL/GenBank/DDBJ databases">
        <title>Genomic Encyclopedia of Type Strains, Phase IV (KMG-V): Genome sequencing to study the core and pangenomes of soil and plant-associated prokaryotes.</title>
        <authorList>
            <person name="Whitman W."/>
        </authorList>
    </citation>
    <scope>NUCLEOTIDE SEQUENCE [LARGE SCALE GENOMIC DNA]</scope>
    <source>
        <strain evidence="2 3">X4EP2</strain>
    </source>
</reference>
<proteinExistence type="predicted"/>
<feature type="chain" id="PRO_5030832900" description="Lipoprotein" evidence="1">
    <location>
        <begin position="25"/>
        <end position="440"/>
    </location>
</feature>
<evidence type="ECO:0000256" key="1">
    <source>
        <dbReference type="SAM" id="SignalP"/>
    </source>
</evidence>
<name>A0A7Y9TH51_9BACT</name>
<gene>
    <name evidence="2" type="ORF">HDF17_002519</name>
</gene>
<organism evidence="2 3">
    <name type="scientific">Granulicella arctica</name>
    <dbReference type="NCBI Taxonomy" id="940613"/>
    <lineage>
        <taxon>Bacteria</taxon>
        <taxon>Pseudomonadati</taxon>
        <taxon>Acidobacteriota</taxon>
        <taxon>Terriglobia</taxon>
        <taxon>Terriglobales</taxon>
        <taxon>Acidobacteriaceae</taxon>
        <taxon>Granulicella</taxon>
    </lineage>
</organism>
<feature type="signal peptide" evidence="1">
    <location>
        <begin position="1"/>
        <end position="24"/>
    </location>
</feature>
<dbReference type="AlphaFoldDB" id="A0A7Y9TH51"/>
<evidence type="ECO:0000313" key="2">
    <source>
        <dbReference type="EMBL" id="NYF80199.1"/>
    </source>
</evidence>